<evidence type="ECO:0000313" key="1">
    <source>
        <dbReference type="EMBL" id="KAH8030748.1"/>
    </source>
</evidence>
<dbReference type="EMBL" id="JABSTU010000005">
    <property type="protein sequence ID" value="KAH8030748.1"/>
    <property type="molecule type" value="Genomic_DNA"/>
</dbReference>
<evidence type="ECO:0000313" key="2">
    <source>
        <dbReference type="Proteomes" id="UP000821866"/>
    </source>
</evidence>
<protein>
    <recommendedName>
        <fullName evidence="3">Tick transposon</fullName>
    </recommendedName>
</protein>
<gene>
    <name evidence="1" type="ORF">HPB51_011588</name>
</gene>
<reference evidence="1" key="2">
    <citation type="submission" date="2021-09" db="EMBL/GenBank/DDBJ databases">
        <authorList>
            <person name="Jia N."/>
            <person name="Wang J."/>
            <person name="Shi W."/>
            <person name="Du L."/>
            <person name="Sun Y."/>
            <person name="Zhan W."/>
            <person name="Jiang J."/>
            <person name="Wang Q."/>
            <person name="Zhang B."/>
            <person name="Ji P."/>
            <person name="Sakyi L.B."/>
            <person name="Cui X."/>
            <person name="Yuan T."/>
            <person name="Jiang B."/>
            <person name="Yang W."/>
            <person name="Lam T.T.-Y."/>
            <person name="Chang Q."/>
            <person name="Ding S."/>
            <person name="Wang X."/>
            <person name="Zhu J."/>
            <person name="Ruan X."/>
            <person name="Zhao L."/>
            <person name="Wei J."/>
            <person name="Que T."/>
            <person name="Du C."/>
            <person name="Cheng J."/>
            <person name="Dai P."/>
            <person name="Han X."/>
            <person name="Huang E."/>
            <person name="Gao Y."/>
            <person name="Liu J."/>
            <person name="Shao H."/>
            <person name="Ye R."/>
            <person name="Li L."/>
            <person name="Wei W."/>
            <person name="Wang X."/>
            <person name="Wang C."/>
            <person name="Huo Q."/>
            <person name="Li W."/>
            <person name="Guo W."/>
            <person name="Chen H."/>
            <person name="Chen S."/>
            <person name="Zhou L."/>
            <person name="Zhou L."/>
            <person name="Ni X."/>
            <person name="Tian J."/>
            <person name="Zhou Y."/>
            <person name="Sheng Y."/>
            <person name="Liu T."/>
            <person name="Pan Y."/>
            <person name="Xia L."/>
            <person name="Li J."/>
            <person name="Zhao F."/>
            <person name="Cao W."/>
        </authorList>
    </citation>
    <scope>NUCLEOTIDE SEQUENCE</scope>
    <source>
        <strain evidence="1">Rmic-2018</strain>
        <tissue evidence="1">Larvae</tissue>
    </source>
</reference>
<dbReference type="Proteomes" id="UP000821866">
    <property type="component" value="Chromosome 3"/>
</dbReference>
<accession>A0A9J6E8Z1</accession>
<dbReference type="AlphaFoldDB" id="A0A9J6E8Z1"/>
<organism evidence="1 2">
    <name type="scientific">Rhipicephalus microplus</name>
    <name type="common">Cattle tick</name>
    <name type="synonym">Boophilus microplus</name>
    <dbReference type="NCBI Taxonomy" id="6941"/>
    <lineage>
        <taxon>Eukaryota</taxon>
        <taxon>Metazoa</taxon>
        <taxon>Ecdysozoa</taxon>
        <taxon>Arthropoda</taxon>
        <taxon>Chelicerata</taxon>
        <taxon>Arachnida</taxon>
        <taxon>Acari</taxon>
        <taxon>Parasitiformes</taxon>
        <taxon>Ixodida</taxon>
        <taxon>Ixodoidea</taxon>
        <taxon>Ixodidae</taxon>
        <taxon>Rhipicephalinae</taxon>
        <taxon>Rhipicephalus</taxon>
        <taxon>Boophilus</taxon>
    </lineage>
</organism>
<keyword evidence="2" id="KW-1185">Reference proteome</keyword>
<comment type="caution">
    <text evidence="1">The sequence shown here is derived from an EMBL/GenBank/DDBJ whole genome shotgun (WGS) entry which is preliminary data.</text>
</comment>
<reference evidence="1" key="1">
    <citation type="journal article" date="2020" name="Cell">
        <title>Large-Scale Comparative Analyses of Tick Genomes Elucidate Their Genetic Diversity and Vector Capacities.</title>
        <authorList>
            <consortium name="Tick Genome and Microbiome Consortium (TIGMIC)"/>
            <person name="Jia N."/>
            <person name="Wang J."/>
            <person name="Shi W."/>
            <person name="Du L."/>
            <person name="Sun Y."/>
            <person name="Zhan W."/>
            <person name="Jiang J.F."/>
            <person name="Wang Q."/>
            <person name="Zhang B."/>
            <person name="Ji P."/>
            <person name="Bell-Sakyi L."/>
            <person name="Cui X.M."/>
            <person name="Yuan T.T."/>
            <person name="Jiang B.G."/>
            <person name="Yang W.F."/>
            <person name="Lam T.T."/>
            <person name="Chang Q.C."/>
            <person name="Ding S.J."/>
            <person name="Wang X.J."/>
            <person name="Zhu J.G."/>
            <person name="Ruan X.D."/>
            <person name="Zhao L."/>
            <person name="Wei J.T."/>
            <person name="Ye R.Z."/>
            <person name="Que T.C."/>
            <person name="Du C.H."/>
            <person name="Zhou Y.H."/>
            <person name="Cheng J.X."/>
            <person name="Dai P.F."/>
            <person name="Guo W.B."/>
            <person name="Han X.H."/>
            <person name="Huang E.J."/>
            <person name="Li L.F."/>
            <person name="Wei W."/>
            <person name="Gao Y.C."/>
            <person name="Liu J.Z."/>
            <person name="Shao H.Z."/>
            <person name="Wang X."/>
            <person name="Wang C.C."/>
            <person name="Yang T.C."/>
            <person name="Huo Q.B."/>
            <person name="Li W."/>
            <person name="Chen H.Y."/>
            <person name="Chen S.E."/>
            <person name="Zhou L.G."/>
            <person name="Ni X.B."/>
            <person name="Tian J.H."/>
            <person name="Sheng Y."/>
            <person name="Liu T."/>
            <person name="Pan Y.S."/>
            <person name="Xia L.Y."/>
            <person name="Li J."/>
            <person name="Zhao F."/>
            <person name="Cao W.C."/>
        </authorList>
    </citation>
    <scope>NUCLEOTIDE SEQUENCE</scope>
    <source>
        <strain evidence="1">Rmic-2018</strain>
    </source>
</reference>
<name>A0A9J6E8Z1_RHIMP</name>
<evidence type="ECO:0008006" key="3">
    <source>
        <dbReference type="Google" id="ProtNLM"/>
    </source>
</evidence>
<sequence length="260" mass="28587">MKAYCSSLQRQQWGQTCNRMAGNLGLHDTLSLLRVLLDPTHTKASQRNDVSRLLRSYSLNNTEILATLRDHYICTYPYTPLPAHSGSSNSDLDTDISFGEACKIALSLPTSTSTKQLLSMGVHNFLTELTEAHHTAQLLRFSRTYPGCALLSTLKLTSILPLPTSLYIPFQVSSLLAVDSLPKITHPQHLPSRRVAGASSIWRKFRRQPNVAQVDATPYCHYAAHGLIVPENSLQPIITASVCTFTSVEAEEAAIALAIT</sequence>
<proteinExistence type="predicted"/>